<dbReference type="PROSITE" id="PS51900">
    <property type="entry name" value="CB"/>
    <property type="match status" value="1"/>
</dbReference>
<keyword evidence="8" id="KW-1185">Reference proteome</keyword>
<dbReference type="GO" id="GO:0006310">
    <property type="term" value="P:DNA recombination"/>
    <property type="evidence" value="ECO:0007669"/>
    <property type="project" value="UniProtKB-KW"/>
</dbReference>
<dbReference type="PROSITE" id="PS51898">
    <property type="entry name" value="TYR_RECOMBINASE"/>
    <property type="match status" value="1"/>
</dbReference>
<dbReference type="PANTHER" id="PTHR30349:SF41">
    <property type="entry name" value="INTEGRASE_RECOMBINASE PROTEIN MJ0367-RELATED"/>
    <property type="match status" value="1"/>
</dbReference>
<accession>A0A1H8QDG7</accession>
<evidence type="ECO:0000256" key="1">
    <source>
        <dbReference type="ARBA" id="ARBA00022908"/>
    </source>
</evidence>
<dbReference type="RefSeq" id="WP_089822123.1">
    <property type="nucleotide sequence ID" value="NZ_FODV01000003.1"/>
</dbReference>
<evidence type="ECO:0000313" key="8">
    <source>
        <dbReference type="Proteomes" id="UP000199126"/>
    </source>
</evidence>
<proteinExistence type="predicted"/>
<evidence type="ECO:0000256" key="3">
    <source>
        <dbReference type="ARBA" id="ARBA00023172"/>
    </source>
</evidence>
<dbReference type="InterPro" id="IPR010998">
    <property type="entry name" value="Integrase_recombinase_N"/>
</dbReference>
<dbReference type="InterPro" id="IPR050090">
    <property type="entry name" value="Tyrosine_recombinase_XerCD"/>
</dbReference>
<dbReference type="InterPro" id="IPR004107">
    <property type="entry name" value="Integrase_SAM-like_N"/>
</dbReference>
<dbReference type="InterPro" id="IPR044068">
    <property type="entry name" value="CB"/>
</dbReference>
<keyword evidence="3" id="KW-0233">DNA recombination</keyword>
<dbReference type="Pfam" id="PF02899">
    <property type="entry name" value="Phage_int_SAM_1"/>
    <property type="match status" value="1"/>
</dbReference>
<evidence type="ECO:0000259" key="6">
    <source>
        <dbReference type="PROSITE" id="PS51900"/>
    </source>
</evidence>
<dbReference type="GO" id="GO:0015074">
    <property type="term" value="P:DNA integration"/>
    <property type="evidence" value="ECO:0007669"/>
    <property type="project" value="UniProtKB-KW"/>
</dbReference>
<keyword evidence="2 4" id="KW-0238">DNA-binding</keyword>
<dbReference type="CDD" id="cd00397">
    <property type="entry name" value="DNA_BRE_C"/>
    <property type="match status" value="1"/>
</dbReference>
<evidence type="ECO:0000313" key="7">
    <source>
        <dbReference type="EMBL" id="SEO52096.1"/>
    </source>
</evidence>
<dbReference type="InterPro" id="IPR002104">
    <property type="entry name" value="Integrase_catalytic"/>
</dbReference>
<dbReference type="Gene3D" id="1.10.150.130">
    <property type="match status" value="1"/>
</dbReference>
<dbReference type="AlphaFoldDB" id="A0A1H8QDG7"/>
<evidence type="ECO:0000259" key="5">
    <source>
        <dbReference type="PROSITE" id="PS51898"/>
    </source>
</evidence>
<dbReference type="GO" id="GO:0003677">
    <property type="term" value="F:DNA binding"/>
    <property type="evidence" value="ECO:0007669"/>
    <property type="project" value="UniProtKB-UniRule"/>
</dbReference>
<dbReference type="Gene3D" id="1.10.443.10">
    <property type="entry name" value="Intergrase catalytic core"/>
    <property type="match status" value="1"/>
</dbReference>
<dbReference type="Pfam" id="PF00589">
    <property type="entry name" value="Phage_integrase"/>
    <property type="match status" value="1"/>
</dbReference>
<feature type="domain" description="Core-binding (CB)" evidence="6">
    <location>
        <begin position="4"/>
        <end position="87"/>
    </location>
</feature>
<gene>
    <name evidence="7" type="ORF">SAMN04487948_10349</name>
</gene>
<dbReference type="SUPFAM" id="SSF56349">
    <property type="entry name" value="DNA breaking-rejoining enzymes"/>
    <property type="match status" value="1"/>
</dbReference>
<evidence type="ECO:0000256" key="2">
    <source>
        <dbReference type="ARBA" id="ARBA00023125"/>
    </source>
</evidence>
<organism evidence="7 8">
    <name type="scientific">Halogranum amylolyticum</name>
    <dbReference type="NCBI Taxonomy" id="660520"/>
    <lineage>
        <taxon>Archaea</taxon>
        <taxon>Methanobacteriati</taxon>
        <taxon>Methanobacteriota</taxon>
        <taxon>Stenosarchaea group</taxon>
        <taxon>Halobacteria</taxon>
        <taxon>Halobacteriales</taxon>
        <taxon>Haloferacaceae</taxon>
    </lineage>
</organism>
<evidence type="ECO:0000256" key="4">
    <source>
        <dbReference type="PROSITE-ProRule" id="PRU01248"/>
    </source>
</evidence>
<feature type="domain" description="Tyr recombinase" evidence="5">
    <location>
        <begin position="111"/>
        <end position="327"/>
    </location>
</feature>
<dbReference type="PANTHER" id="PTHR30349">
    <property type="entry name" value="PHAGE INTEGRASE-RELATED"/>
    <property type="match status" value="1"/>
</dbReference>
<sequence>MTRLTPEKAVEQYLKAQHDLTQSTLTNHRYRLGKFLDFCETKGVRSMSEITGMHCEEFKNWRVEQGLKLVTLQYHMQTLRKFLRWCEGVGAVEAGLSENVMIPKVDPADKARDDHISHETASEIIDFLCKYHWASKEHLIIHVLYHTGIRRSSLHSLDVEDWNSEEGYLAVRHRPHQGTSLKLKAEGERNISVADERLAQALDDWVTERRPDVEDEYGRQPLLATSHGRMHFETISKVCYRVTRPCFYAGFCPHEKDIETCEWTRHDQHSKCPSSISSHPIRRSSITHHLDSDVPKEIVSERMNVSQKVLDQHYDARDYEQKRENRRKYLGDV</sequence>
<dbReference type="EMBL" id="FODV01000003">
    <property type="protein sequence ID" value="SEO52096.1"/>
    <property type="molecule type" value="Genomic_DNA"/>
</dbReference>
<reference evidence="8" key="1">
    <citation type="submission" date="2016-10" db="EMBL/GenBank/DDBJ databases">
        <authorList>
            <person name="Varghese N."/>
            <person name="Submissions S."/>
        </authorList>
    </citation>
    <scope>NUCLEOTIDE SEQUENCE [LARGE SCALE GENOMIC DNA]</scope>
    <source>
        <strain evidence="8">CGMCC 1.10121</strain>
    </source>
</reference>
<dbReference type="OrthoDB" id="198497at2157"/>
<protein>
    <submittedName>
        <fullName evidence="7">Phage integrase family protein</fullName>
    </submittedName>
</protein>
<dbReference type="Proteomes" id="UP000199126">
    <property type="component" value="Unassembled WGS sequence"/>
</dbReference>
<keyword evidence="1" id="KW-0229">DNA integration</keyword>
<dbReference type="InterPro" id="IPR011010">
    <property type="entry name" value="DNA_brk_join_enz"/>
</dbReference>
<dbReference type="InterPro" id="IPR013762">
    <property type="entry name" value="Integrase-like_cat_sf"/>
</dbReference>
<name>A0A1H8QDG7_9EURY</name>